<dbReference type="SMART" id="SM00248">
    <property type="entry name" value="ANK"/>
    <property type="match status" value="3"/>
</dbReference>
<dbReference type="PROSITE" id="PS50088">
    <property type="entry name" value="ANK_REPEAT"/>
    <property type="match status" value="3"/>
</dbReference>
<feature type="compositionally biased region" description="Basic and acidic residues" evidence="4">
    <location>
        <begin position="16"/>
        <end position="40"/>
    </location>
</feature>
<protein>
    <recommendedName>
        <fullName evidence="5">Peptidase A2 domain-containing protein</fullName>
    </recommendedName>
</protein>
<dbReference type="PANTHER" id="PTHR24123">
    <property type="entry name" value="ANKYRIN REPEAT-CONTAINING"/>
    <property type="match status" value="1"/>
</dbReference>
<dbReference type="InterPro" id="IPR002110">
    <property type="entry name" value="Ankyrin_rpt"/>
</dbReference>
<feature type="region of interest" description="Disordered" evidence="4">
    <location>
        <begin position="763"/>
        <end position="803"/>
    </location>
</feature>
<dbReference type="EMBL" id="JADGJH010000108">
    <property type="protein sequence ID" value="KAJ3137887.1"/>
    <property type="molecule type" value="Genomic_DNA"/>
</dbReference>
<comment type="caution">
    <text evidence="6">The sequence shown here is derived from an EMBL/GenBank/DDBJ whole genome shotgun (WGS) entry which is preliminary data.</text>
</comment>
<gene>
    <name evidence="6" type="ORF">HK100_000402</name>
</gene>
<reference evidence="6" key="1">
    <citation type="submission" date="2020-05" db="EMBL/GenBank/DDBJ databases">
        <title>Phylogenomic resolution of chytrid fungi.</title>
        <authorList>
            <person name="Stajich J.E."/>
            <person name="Amses K."/>
            <person name="Simmons R."/>
            <person name="Seto K."/>
            <person name="Myers J."/>
            <person name="Bonds A."/>
            <person name="Quandt C.A."/>
            <person name="Barry K."/>
            <person name="Liu P."/>
            <person name="Grigoriev I."/>
            <person name="Longcore J.E."/>
            <person name="James T.Y."/>
        </authorList>
    </citation>
    <scope>NUCLEOTIDE SEQUENCE</scope>
    <source>
        <strain evidence="6">JEL0513</strain>
    </source>
</reference>
<keyword evidence="7" id="KW-1185">Reference proteome</keyword>
<dbReference type="InterPro" id="IPR036770">
    <property type="entry name" value="Ankyrin_rpt-contain_sf"/>
</dbReference>
<feature type="repeat" description="ANK" evidence="3">
    <location>
        <begin position="697"/>
        <end position="729"/>
    </location>
</feature>
<name>A0AAD5TAL5_9FUNG</name>
<feature type="compositionally biased region" description="Low complexity" evidence="4">
    <location>
        <begin position="763"/>
        <end position="773"/>
    </location>
</feature>
<dbReference type="GO" id="GO:0006508">
    <property type="term" value="P:proteolysis"/>
    <property type="evidence" value="ECO:0007669"/>
    <property type="project" value="InterPro"/>
</dbReference>
<feature type="region of interest" description="Disordered" evidence="4">
    <location>
        <begin position="469"/>
        <end position="508"/>
    </location>
</feature>
<dbReference type="Pfam" id="PF12796">
    <property type="entry name" value="Ank_2"/>
    <property type="match status" value="1"/>
</dbReference>
<organism evidence="6 7">
    <name type="scientific">Physocladia obscura</name>
    <dbReference type="NCBI Taxonomy" id="109957"/>
    <lineage>
        <taxon>Eukaryota</taxon>
        <taxon>Fungi</taxon>
        <taxon>Fungi incertae sedis</taxon>
        <taxon>Chytridiomycota</taxon>
        <taxon>Chytridiomycota incertae sedis</taxon>
        <taxon>Chytridiomycetes</taxon>
        <taxon>Chytridiales</taxon>
        <taxon>Chytriomycetaceae</taxon>
        <taxon>Physocladia</taxon>
    </lineage>
</organism>
<sequence length="860" mass="93285">MRSRVQSAPTAPISKDNAKDKDAKDKEKESDGRDKEKDDAPNGLSFLNMNIRKNKEPASAKISSPALGLGDSDSSMANSPNASKEKRTPLKTLFNKQNSLLLVTTAASSVSTGSSNSSVSPLANSVVRSLLSPSVSLSLSFAEFRLFDVWQQKQRRCLIAMQKLEAKFKADGIPIGVSCLSTNHVKKPFKEPKFKDDKRLAAFGKLGGLLQKKRRKRSRNEIFHLINLAIIDQNTNFACTLLEDISSAALRKKFPLHANKVFYSAMGQAMEVLCLAMMEKGFPLSVNAPITIKGSANLWKYGPQESTTGKVVNKFKRISTTSAKSSGLPPSANSSRNIPAIQLPSYFMAAVGLGLENVVRGMGKRADVNQNWHGLTPLHVAACKNSIGITQFLLDTGADPSIGILVSQYALLRKLKSISSAKFSTSSITSSKSVGSETAKNSCGSSIPSTPILKSKQILDSSHYQQIAVNSQQQQQIPKERSSGSVKNKSSYSEKSADPSRRARASSLTGTTPGIVLASFSSVVDKSASKKQAKSNNISANNSIRNGGFSGTIQRQPQKQTGYTFYGQVGCDGKDQVDISDAKRRSSVFHMWNDEYMKDRMVFPVELAAACGNSDLARILLARYRMDQKQLAKCSFALIVQRDVELSLLFIRAGVPTTQRDTYGSTALHLACRSGNLELVTAFIESKKFDINCKGQNDWTPLHEAISFRRNDVAKYLVRTNANIAAQNNKGETPRDVGIKLAIPKLELDEMLLTISPLTASSFNDSASESSGATSPETVNPSTASPKMRPAFMTGEPSKLGSMGKLNLLDRIKRPKSNIGITNLTPQRTTSTGSTPALNKVENGKVKGENGKSDHNIVKH</sequence>
<feature type="repeat" description="ANK" evidence="3">
    <location>
        <begin position="663"/>
        <end position="696"/>
    </location>
</feature>
<dbReference type="InterPro" id="IPR051165">
    <property type="entry name" value="Multifunctional_ANK_Repeat"/>
</dbReference>
<evidence type="ECO:0000256" key="1">
    <source>
        <dbReference type="ARBA" id="ARBA00022737"/>
    </source>
</evidence>
<feature type="region of interest" description="Disordered" evidence="4">
    <location>
        <begin position="1"/>
        <end position="90"/>
    </location>
</feature>
<feature type="compositionally biased region" description="Polar residues" evidence="4">
    <location>
        <begin position="774"/>
        <end position="785"/>
    </location>
</feature>
<dbReference type="SUPFAM" id="SSF48403">
    <property type="entry name" value="Ankyrin repeat"/>
    <property type="match status" value="1"/>
</dbReference>
<feature type="compositionally biased region" description="Basic and acidic residues" evidence="4">
    <location>
        <begin position="842"/>
        <end position="860"/>
    </location>
</feature>
<feature type="compositionally biased region" description="Polar residues" evidence="4">
    <location>
        <begin position="819"/>
        <end position="837"/>
    </location>
</feature>
<dbReference type="InterPro" id="IPR001995">
    <property type="entry name" value="Peptidase_A2_cat"/>
</dbReference>
<feature type="compositionally biased region" description="Polar residues" evidence="4">
    <location>
        <begin position="72"/>
        <end position="82"/>
    </location>
</feature>
<evidence type="ECO:0000313" key="6">
    <source>
        <dbReference type="EMBL" id="KAJ3137887.1"/>
    </source>
</evidence>
<dbReference type="PROSITE" id="PS50297">
    <property type="entry name" value="ANK_REP_REGION"/>
    <property type="match status" value="3"/>
</dbReference>
<feature type="region of interest" description="Disordered" evidence="4">
    <location>
        <begin position="817"/>
        <end position="860"/>
    </location>
</feature>
<feature type="domain" description="Peptidase A2" evidence="5">
    <location>
        <begin position="390"/>
        <end position="402"/>
    </location>
</feature>
<dbReference type="Gene3D" id="1.25.40.20">
    <property type="entry name" value="Ankyrin repeat-containing domain"/>
    <property type="match status" value="2"/>
</dbReference>
<evidence type="ECO:0000256" key="2">
    <source>
        <dbReference type="ARBA" id="ARBA00023043"/>
    </source>
</evidence>
<accession>A0AAD5TAL5</accession>
<proteinExistence type="predicted"/>
<dbReference type="Proteomes" id="UP001211907">
    <property type="component" value="Unassembled WGS sequence"/>
</dbReference>
<evidence type="ECO:0000313" key="7">
    <source>
        <dbReference type="Proteomes" id="UP001211907"/>
    </source>
</evidence>
<dbReference type="PROSITE" id="PS50175">
    <property type="entry name" value="ASP_PROT_RETROV"/>
    <property type="match status" value="1"/>
</dbReference>
<feature type="region of interest" description="Disordered" evidence="4">
    <location>
        <begin position="530"/>
        <end position="556"/>
    </location>
</feature>
<feature type="compositionally biased region" description="Low complexity" evidence="4">
    <location>
        <begin position="534"/>
        <end position="543"/>
    </location>
</feature>
<dbReference type="AlphaFoldDB" id="A0AAD5TAL5"/>
<feature type="repeat" description="ANK" evidence="3">
    <location>
        <begin position="373"/>
        <end position="399"/>
    </location>
</feature>
<dbReference type="PANTHER" id="PTHR24123:SF33">
    <property type="entry name" value="PROTEIN HOS4"/>
    <property type="match status" value="1"/>
</dbReference>
<keyword evidence="2 3" id="KW-0040">ANK repeat</keyword>
<evidence type="ECO:0000256" key="4">
    <source>
        <dbReference type="SAM" id="MobiDB-lite"/>
    </source>
</evidence>
<evidence type="ECO:0000256" key="3">
    <source>
        <dbReference type="PROSITE-ProRule" id="PRU00023"/>
    </source>
</evidence>
<dbReference type="Pfam" id="PF00023">
    <property type="entry name" value="Ank"/>
    <property type="match status" value="1"/>
</dbReference>
<evidence type="ECO:0000259" key="5">
    <source>
        <dbReference type="PROSITE" id="PS50175"/>
    </source>
</evidence>
<dbReference type="GO" id="GO:0004190">
    <property type="term" value="F:aspartic-type endopeptidase activity"/>
    <property type="evidence" value="ECO:0007669"/>
    <property type="project" value="InterPro"/>
</dbReference>
<feature type="compositionally biased region" description="Low complexity" evidence="4">
    <location>
        <begin position="483"/>
        <end position="493"/>
    </location>
</feature>
<keyword evidence="1" id="KW-0677">Repeat</keyword>